<dbReference type="GO" id="GO:0003677">
    <property type="term" value="F:DNA binding"/>
    <property type="evidence" value="ECO:0007669"/>
    <property type="project" value="UniProtKB-KW"/>
</dbReference>
<dbReference type="GO" id="GO:0006352">
    <property type="term" value="P:DNA-templated transcription initiation"/>
    <property type="evidence" value="ECO:0007669"/>
    <property type="project" value="InterPro"/>
</dbReference>
<keyword evidence="4" id="KW-0238">DNA-binding</keyword>
<evidence type="ECO:0000313" key="8">
    <source>
        <dbReference type="EMBL" id="HCO21609.1"/>
    </source>
</evidence>
<dbReference type="Pfam" id="PF08281">
    <property type="entry name" value="Sigma70_r4_2"/>
    <property type="match status" value="1"/>
</dbReference>
<dbReference type="InterPro" id="IPR007627">
    <property type="entry name" value="RNA_pol_sigma70_r2"/>
</dbReference>
<comment type="similarity">
    <text evidence="1">Belongs to the sigma-70 factor family. ECF subfamily.</text>
</comment>
<dbReference type="InterPro" id="IPR036388">
    <property type="entry name" value="WH-like_DNA-bd_sf"/>
</dbReference>
<dbReference type="EMBL" id="DQAY01000008">
    <property type="protein sequence ID" value="HCO21609.1"/>
    <property type="molecule type" value="Genomic_DNA"/>
</dbReference>
<evidence type="ECO:0000256" key="3">
    <source>
        <dbReference type="ARBA" id="ARBA00023082"/>
    </source>
</evidence>
<dbReference type="PANTHER" id="PTHR43133:SF8">
    <property type="entry name" value="RNA POLYMERASE SIGMA FACTOR HI_1459-RELATED"/>
    <property type="match status" value="1"/>
</dbReference>
<dbReference type="InterPro" id="IPR013325">
    <property type="entry name" value="RNA_pol_sigma_r2"/>
</dbReference>
<protein>
    <submittedName>
        <fullName evidence="8">RNA polymerase subunit sigma-24</fullName>
    </submittedName>
</protein>
<dbReference type="SUPFAM" id="SSF88659">
    <property type="entry name" value="Sigma3 and sigma4 domains of RNA polymerase sigma factors"/>
    <property type="match status" value="1"/>
</dbReference>
<dbReference type="SUPFAM" id="SSF88946">
    <property type="entry name" value="Sigma2 domain of RNA polymerase sigma factors"/>
    <property type="match status" value="1"/>
</dbReference>
<evidence type="ECO:0000256" key="1">
    <source>
        <dbReference type="ARBA" id="ARBA00010641"/>
    </source>
</evidence>
<dbReference type="InterPro" id="IPR013249">
    <property type="entry name" value="RNA_pol_sigma70_r4_t2"/>
</dbReference>
<dbReference type="CDD" id="cd06171">
    <property type="entry name" value="Sigma70_r4"/>
    <property type="match status" value="1"/>
</dbReference>
<accession>A0A3D3QYQ4</accession>
<keyword evidence="3" id="KW-0731">Sigma factor</keyword>
<name>A0A3D3QYQ4_9PLAN</name>
<evidence type="ECO:0000256" key="4">
    <source>
        <dbReference type="ARBA" id="ARBA00023125"/>
    </source>
</evidence>
<evidence type="ECO:0000259" key="7">
    <source>
        <dbReference type="Pfam" id="PF08281"/>
    </source>
</evidence>
<dbReference type="InterPro" id="IPR014284">
    <property type="entry name" value="RNA_pol_sigma-70_dom"/>
</dbReference>
<dbReference type="PANTHER" id="PTHR43133">
    <property type="entry name" value="RNA POLYMERASE ECF-TYPE SIGMA FACTO"/>
    <property type="match status" value="1"/>
</dbReference>
<dbReference type="Gene3D" id="1.10.1740.10">
    <property type="match status" value="1"/>
</dbReference>
<dbReference type="Pfam" id="PF04542">
    <property type="entry name" value="Sigma70_r2"/>
    <property type="match status" value="1"/>
</dbReference>
<keyword evidence="5" id="KW-0804">Transcription</keyword>
<proteinExistence type="inferred from homology"/>
<dbReference type="InterPro" id="IPR013324">
    <property type="entry name" value="RNA_pol_sigma_r3/r4-like"/>
</dbReference>
<dbReference type="Proteomes" id="UP000263642">
    <property type="component" value="Unassembled WGS sequence"/>
</dbReference>
<evidence type="ECO:0000256" key="2">
    <source>
        <dbReference type="ARBA" id="ARBA00023015"/>
    </source>
</evidence>
<evidence type="ECO:0000313" key="9">
    <source>
        <dbReference type="Proteomes" id="UP000263642"/>
    </source>
</evidence>
<feature type="domain" description="RNA polymerase sigma-70 region 2" evidence="6">
    <location>
        <begin position="6"/>
        <end position="78"/>
    </location>
</feature>
<comment type="caution">
    <text evidence="8">The sequence shown here is derived from an EMBL/GenBank/DDBJ whole genome shotgun (WGS) entry which is preliminary data.</text>
</comment>
<organism evidence="8 9">
    <name type="scientific">Gimesia maris</name>
    <dbReference type="NCBI Taxonomy" id="122"/>
    <lineage>
        <taxon>Bacteria</taxon>
        <taxon>Pseudomonadati</taxon>
        <taxon>Planctomycetota</taxon>
        <taxon>Planctomycetia</taxon>
        <taxon>Planctomycetales</taxon>
        <taxon>Planctomycetaceae</taxon>
        <taxon>Gimesia</taxon>
    </lineage>
</organism>
<reference evidence="8 9" key="1">
    <citation type="journal article" date="2018" name="Nat. Biotechnol.">
        <title>A standardized bacterial taxonomy based on genome phylogeny substantially revises the tree of life.</title>
        <authorList>
            <person name="Parks D.H."/>
            <person name="Chuvochina M."/>
            <person name="Waite D.W."/>
            <person name="Rinke C."/>
            <person name="Skarshewski A."/>
            <person name="Chaumeil P.A."/>
            <person name="Hugenholtz P."/>
        </authorList>
    </citation>
    <scope>NUCLEOTIDE SEQUENCE [LARGE SCALE GENOMIC DNA]</scope>
    <source>
        <strain evidence="8">UBA9375</strain>
    </source>
</reference>
<keyword evidence="2" id="KW-0805">Transcription regulation</keyword>
<sequence>MDLTQLIELYRGPLVGLIAAWGAPWNDAAEIAQDSFAEAYLSRESCRGLWSEPEVFGPWLSGVARNRYRNWARSRKRRRNHVVSVEATTLESVAAPADPEPAPQLEKLRSAINQLPLKQRQVVLMHYLEETSVKEVAVLLSLSEKTVEGRLYQARRSLRRILDGTVSTSQIGRMLLCL</sequence>
<evidence type="ECO:0000259" key="6">
    <source>
        <dbReference type="Pfam" id="PF04542"/>
    </source>
</evidence>
<dbReference type="InterPro" id="IPR039425">
    <property type="entry name" value="RNA_pol_sigma-70-like"/>
</dbReference>
<feature type="domain" description="RNA polymerase sigma factor 70 region 4 type 2" evidence="7">
    <location>
        <begin position="106"/>
        <end position="158"/>
    </location>
</feature>
<dbReference type="Gene3D" id="1.10.10.10">
    <property type="entry name" value="Winged helix-like DNA-binding domain superfamily/Winged helix DNA-binding domain"/>
    <property type="match status" value="1"/>
</dbReference>
<dbReference type="AlphaFoldDB" id="A0A3D3QYQ4"/>
<evidence type="ECO:0000256" key="5">
    <source>
        <dbReference type="ARBA" id="ARBA00023163"/>
    </source>
</evidence>
<dbReference type="NCBIfam" id="TIGR02937">
    <property type="entry name" value="sigma70-ECF"/>
    <property type="match status" value="1"/>
</dbReference>
<gene>
    <name evidence="8" type="ORF">DIT97_00500</name>
</gene>
<dbReference type="GO" id="GO:0016987">
    <property type="term" value="F:sigma factor activity"/>
    <property type="evidence" value="ECO:0007669"/>
    <property type="project" value="UniProtKB-KW"/>
</dbReference>